<comment type="caution">
    <text evidence="1">The sequence shown here is derived from an EMBL/GenBank/DDBJ whole genome shotgun (WGS) entry which is preliminary data.</text>
</comment>
<evidence type="ECO:0008006" key="2">
    <source>
        <dbReference type="Google" id="ProtNLM"/>
    </source>
</evidence>
<dbReference type="EMBL" id="VSSQ01054184">
    <property type="protein sequence ID" value="MPN08163.1"/>
    <property type="molecule type" value="Genomic_DNA"/>
</dbReference>
<protein>
    <recommendedName>
        <fullName evidence="2">DUF2806 domain-containing protein</fullName>
    </recommendedName>
</protein>
<reference evidence="1" key="1">
    <citation type="submission" date="2019-08" db="EMBL/GenBank/DDBJ databases">
        <authorList>
            <person name="Kucharzyk K."/>
            <person name="Murdoch R.W."/>
            <person name="Higgins S."/>
            <person name="Loffler F."/>
        </authorList>
    </citation>
    <scope>NUCLEOTIDE SEQUENCE</scope>
</reference>
<name>A0A645F6Q9_9ZZZZ</name>
<dbReference type="Pfam" id="PF10987">
    <property type="entry name" value="DUF2806"/>
    <property type="match status" value="1"/>
</dbReference>
<evidence type="ECO:0000313" key="1">
    <source>
        <dbReference type="EMBL" id="MPN08163.1"/>
    </source>
</evidence>
<proteinExistence type="predicted"/>
<organism evidence="1">
    <name type="scientific">bioreactor metagenome</name>
    <dbReference type="NCBI Taxonomy" id="1076179"/>
    <lineage>
        <taxon>unclassified sequences</taxon>
        <taxon>metagenomes</taxon>
        <taxon>ecological metagenomes</taxon>
    </lineage>
</organism>
<sequence length="237" mass="26825">MQKAAFISNARKIVKEYTNQDKIVEIALEQFGGKEHPENIDDDWLSHFMDGARHVSDDEMRLVWGRVLAGECENPGSMPKQLIHTLSFIPIEVAKSFVKLCNCAVFFHNNGDETPAKYPIIAWQNNKRFFTKNGISFYLLSEMDSYGLIKFDSGNGYCLQDVASTKIVYFDSILHINEIPENTLNIGNVMLTKVGKSLLDITTQEKCEGYFETCKAFWQQEECEITDEADALEGAGV</sequence>
<gene>
    <name evidence="1" type="ORF">SDC9_155443</name>
</gene>
<dbReference type="InterPro" id="IPR021254">
    <property type="entry name" value="DUF2806"/>
</dbReference>
<dbReference type="AlphaFoldDB" id="A0A645F6Q9"/>
<accession>A0A645F6Q9</accession>